<accession>K0THR8</accession>
<feature type="compositionally biased region" description="Polar residues" evidence="1">
    <location>
        <begin position="14"/>
        <end position="29"/>
    </location>
</feature>
<name>K0THR8_THAOC</name>
<sequence>MGKKGRRRQQQKGSSASKNTGDTTAQRTAHQFRRSTFKSLGPSRIVEEIGKGKDLPTLACISLDGENTSDSLFRQQIVDAGLIGVVLGLLNRCQGDKFEDVLSDLSGDLSCPSHWLNLLRNTTFTMPDARKLRDTRIQVAESLGPVASCFVDDIKREFFGDNKSWHAGMFPFIALLQNLVLEAATVPILRQYEGVSDIVVQTMFYTECRNDILEEAKQFSACMLDPDYSQIAASAGYVVQEFVDACGEGNGANPTEEEKERLRYLATTSTINTNYKKTSKTFAVGLVSLLERRSTVLRSQIYWILNMFAFGDCLDKEVIRGLVKYGQRSDINAEDAVEIPGTSWNLICPKPVPYGQQVPSDSRVAVAIDAGLLECLLAIARFDNSDMEIIEGIAQAVQAVSTQVKTKEALANKNRHTSVRQALDRFGRSQRVQRLVDSIRSIFRMSADLELANEVKHFCRKCGKYISPDNVKRCSNQVADWKNHKQDCASMTTTASQLKSEGRSSRDVKKVKEHEANVSMLGNKVFYDNVNGILMRAIFQGQSIVECVVVIDLTRAPPEIEVQEGAVFLSDNLERAPHSYDHTRKVFERNRANGAITAACFSLGVDGIHDMAAMLKTMPHASGSWATVQDEMKSTMPSEIMSLSQEEKEAYIEKVGQMPAFGNGGGCVVQ</sequence>
<keyword evidence="3" id="KW-1185">Reference proteome</keyword>
<evidence type="ECO:0008006" key="4">
    <source>
        <dbReference type="Google" id="ProtNLM"/>
    </source>
</evidence>
<dbReference type="EMBL" id="AGNL01004686">
    <property type="protein sequence ID" value="EJK73211.1"/>
    <property type="molecule type" value="Genomic_DNA"/>
</dbReference>
<dbReference type="Proteomes" id="UP000266841">
    <property type="component" value="Unassembled WGS sequence"/>
</dbReference>
<comment type="caution">
    <text evidence="2">The sequence shown here is derived from an EMBL/GenBank/DDBJ whole genome shotgun (WGS) entry which is preliminary data.</text>
</comment>
<feature type="region of interest" description="Disordered" evidence="1">
    <location>
        <begin position="1"/>
        <end position="33"/>
    </location>
</feature>
<evidence type="ECO:0000313" key="2">
    <source>
        <dbReference type="EMBL" id="EJK73211.1"/>
    </source>
</evidence>
<reference evidence="2 3" key="1">
    <citation type="journal article" date="2012" name="Genome Biol.">
        <title>Genome and low-iron response of an oceanic diatom adapted to chronic iron limitation.</title>
        <authorList>
            <person name="Lommer M."/>
            <person name="Specht M."/>
            <person name="Roy A.S."/>
            <person name="Kraemer L."/>
            <person name="Andreson R."/>
            <person name="Gutowska M.A."/>
            <person name="Wolf J."/>
            <person name="Bergner S.V."/>
            <person name="Schilhabel M.B."/>
            <person name="Klostermeier U.C."/>
            <person name="Beiko R.G."/>
            <person name="Rosenstiel P."/>
            <person name="Hippler M."/>
            <person name="Laroche J."/>
        </authorList>
    </citation>
    <scope>NUCLEOTIDE SEQUENCE [LARGE SCALE GENOMIC DNA]</scope>
    <source>
        <strain evidence="2 3">CCMP1005</strain>
    </source>
</reference>
<evidence type="ECO:0000256" key="1">
    <source>
        <dbReference type="SAM" id="MobiDB-lite"/>
    </source>
</evidence>
<feature type="compositionally biased region" description="Basic residues" evidence="1">
    <location>
        <begin position="1"/>
        <end position="10"/>
    </location>
</feature>
<evidence type="ECO:0000313" key="3">
    <source>
        <dbReference type="Proteomes" id="UP000266841"/>
    </source>
</evidence>
<organism evidence="2 3">
    <name type="scientific">Thalassiosira oceanica</name>
    <name type="common">Marine diatom</name>
    <dbReference type="NCBI Taxonomy" id="159749"/>
    <lineage>
        <taxon>Eukaryota</taxon>
        <taxon>Sar</taxon>
        <taxon>Stramenopiles</taxon>
        <taxon>Ochrophyta</taxon>
        <taxon>Bacillariophyta</taxon>
        <taxon>Coscinodiscophyceae</taxon>
        <taxon>Thalassiosirophycidae</taxon>
        <taxon>Thalassiosirales</taxon>
        <taxon>Thalassiosiraceae</taxon>
        <taxon>Thalassiosira</taxon>
    </lineage>
</organism>
<protein>
    <recommendedName>
        <fullName evidence="4">MYND-type domain-containing protein</fullName>
    </recommendedName>
</protein>
<proteinExistence type="predicted"/>
<dbReference type="AlphaFoldDB" id="K0THR8"/>
<gene>
    <name evidence="2" type="ORF">THAOC_05175</name>
</gene>